<dbReference type="KEGG" id="ccai:NAS2_0769"/>
<reference evidence="1 2" key="1">
    <citation type="journal article" date="2019" name="ISME J.">
        <title>Isolation and characterization of a thermophilic sulfur- and iron-reducing thaumarchaeote from a terrestrial acidic hot spring.</title>
        <authorList>
            <person name="Kato S."/>
            <person name="Itoh T."/>
            <person name="Yuki M."/>
            <person name="Nagamori M."/>
            <person name="Ohnishi M."/>
            <person name="Uematsu K."/>
            <person name="Suzuki K."/>
            <person name="Takashina T."/>
            <person name="Ohkuma M."/>
        </authorList>
    </citation>
    <scope>NUCLEOTIDE SEQUENCE [LARGE SCALE GENOMIC DNA]</scope>
    <source>
        <strain evidence="1 2">NAS-02</strain>
    </source>
</reference>
<dbReference type="Proteomes" id="UP000509448">
    <property type="component" value="Chromosome"/>
</dbReference>
<keyword evidence="2" id="KW-1185">Reference proteome</keyword>
<organism evidence="1 2">
    <name type="scientific">Conexivisphaera calida</name>
    <dbReference type="NCBI Taxonomy" id="1874277"/>
    <lineage>
        <taxon>Archaea</taxon>
        <taxon>Nitrososphaerota</taxon>
        <taxon>Conexivisphaeria</taxon>
        <taxon>Conexivisphaerales</taxon>
        <taxon>Conexivisphaeraceae</taxon>
        <taxon>Conexivisphaera</taxon>
    </lineage>
</organism>
<dbReference type="AlphaFoldDB" id="A0A4P2VM79"/>
<accession>A0A4P2VM79</accession>
<gene>
    <name evidence="1" type="ORF">NAS2_0769</name>
</gene>
<name>A0A4P2VM79_9ARCH</name>
<evidence type="ECO:0000313" key="2">
    <source>
        <dbReference type="Proteomes" id="UP000509448"/>
    </source>
</evidence>
<evidence type="ECO:0000313" key="1">
    <source>
        <dbReference type="EMBL" id="BBE42158.1"/>
    </source>
</evidence>
<proteinExistence type="predicted"/>
<protein>
    <submittedName>
        <fullName evidence="1">Uncharacterized protein</fullName>
    </submittedName>
</protein>
<sequence length="164" mass="18945">MDDVIIQLQGGDVTLNWRSSGDPPMEGPTVTVQDIMRYIIWREGCAHPFRISRSLVLANWRALDSTGKIMAPFGVEGFEAGFAVPEIEEIRTRMREGREPCVRMNEERKCLQYVCREPVVIPREHSEILDRVLEETRGMDDVSLNRLVIRDPRYRELLARGGFR</sequence>
<dbReference type="EMBL" id="AP018732">
    <property type="protein sequence ID" value="BBE42158.1"/>
    <property type="molecule type" value="Genomic_DNA"/>
</dbReference>